<name>A0A9W7AX10_9STRA</name>
<dbReference type="GO" id="GO:0003723">
    <property type="term" value="F:RNA binding"/>
    <property type="evidence" value="ECO:0007669"/>
    <property type="project" value="UniProtKB-KW"/>
</dbReference>
<dbReference type="InterPro" id="IPR001667">
    <property type="entry name" value="DDH_dom"/>
</dbReference>
<dbReference type="GO" id="GO:0008033">
    <property type="term" value="P:tRNA processing"/>
    <property type="evidence" value="ECO:0007669"/>
    <property type="project" value="UniProtKB-KW"/>
</dbReference>
<keyword evidence="2" id="KW-0819">tRNA processing</keyword>
<feature type="domain" description="EF-hand" evidence="11">
    <location>
        <begin position="401"/>
        <end position="436"/>
    </location>
</feature>
<dbReference type="CDD" id="cd00051">
    <property type="entry name" value="EFh"/>
    <property type="match status" value="1"/>
</dbReference>
<dbReference type="SUPFAM" id="SSF54631">
    <property type="entry name" value="CBS-domain pair"/>
    <property type="match status" value="1"/>
</dbReference>
<keyword evidence="4" id="KW-0479">Metal-binding</keyword>
<dbReference type="Gene3D" id="3.90.1640.10">
    <property type="entry name" value="inorganic pyrophosphatase (n-terminal core)"/>
    <property type="match status" value="1"/>
</dbReference>
<evidence type="ECO:0000256" key="7">
    <source>
        <dbReference type="ARBA" id="ARBA00022842"/>
    </source>
</evidence>
<evidence type="ECO:0000313" key="13">
    <source>
        <dbReference type="EMBL" id="GMH79887.1"/>
    </source>
</evidence>
<dbReference type="GO" id="GO:0000166">
    <property type="term" value="F:nucleotide binding"/>
    <property type="evidence" value="ECO:0007669"/>
    <property type="project" value="UniProtKB-KW"/>
</dbReference>
<keyword evidence="8" id="KW-0694">RNA-binding</keyword>
<dbReference type="GO" id="GO:0005509">
    <property type="term" value="F:calcium ion binding"/>
    <property type="evidence" value="ECO:0007669"/>
    <property type="project" value="InterPro"/>
</dbReference>
<feature type="region of interest" description="Disordered" evidence="10">
    <location>
        <begin position="54"/>
        <end position="77"/>
    </location>
</feature>
<dbReference type="SMART" id="SM00054">
    <property type="entry name" value="EFh"/>
    <property type="match status" value="2"/>
</dbReference>
<dbReference type="InterPro" id="IPR038763">
    <property type="entry name" value="DHH_sf"/>
</dbReference>
<dbReference type="Pfam" id="PF00571">
    <property type="entry name" value="CBS"/>
    <property type="match status" value="2"/>
</dbReference>
<reference evidence="14" key="1">
    <citation type="journal article" date="2023" name="Commun. Biol.">
        <title>Genome analysis of Parmales, the sister group of diatoms, reveals the evolutionary specialization of diatoms from phago-mixotrophs to photoautotrophs.</title>
        <authorList>
            <person name="Ban H."/>
            <person name="Sato S."/>
            <person name="Yoshikawa S."/>
            <person name="Yamada K."/>
            <person name="Nakamura Y."/>
            <person name="Ichinomiya M."/>
            <person name="Sato N."/>
            <person name="Blanc-Mathieu R."/>
            <person name="Endo H."/>
            <person name="Kuwata A."/>
            <person name="Ogata H."/>
        </authorList>
    </citation>
    <scope>NUCLEOTIDE SEQUENCE [LARGE SCALE GENOMIC DNA]</scope>
    <source>
        <strain evidence="14">NIES 3701</strain>
    </source>
</reference>
<feature type="domain" description="EF-hand" evidence="11">
    <location>
        <begin position="365"/>
        <end position="400"/>
    </location>
</feature>
<dbReference type="SUPFAM" id="SSF64182">
    <property type="entry name" value="DHH phosphoesterases"/>
    <property type="match status" value="1"/>
</dbReference>
<evidence type="ECO:0000256" key="5">
    <source>
        <dbReference type="ARBA" id="ARBA00022741"/>
    </source>
</evidence>
<feature type="domain" description="CBS" evidence="12">
    <location>
        <begin position="603"/>
        <end position="662"/>
    </location>
</feature>
<keyword evidence="14" id="KW-1185">Reference proteome</keyword>
<organism evidence="13 14">
    <name type="scientific">Triparma strigata</name>
    <dbReference type="NCBI Taxonomy" id="1606541"/>
    <lineage>
        <taxon>Eukaryota</taxon>
        <taxon>Sar</taxon>
        <taxon>Stramenopiles</taxon>
        <taxon>Ochrophyta</taxon>
        <taxon>Bolidophyceae</taxon>
        <taxon>Parmales</taxon>
        <taxon>Triparmaceae</taxon>
        <taxon>Triparma</taxon>
    </lineage>
</organism>
<keyword evidence="6" id="KW-0106">Calcium</keyword>
<sequence length="693" mass="75999">MKSRRHLLHAATTDDETPYNVVLTHCTADFDSLASAVGLAKLWSTERKSVPTTLVVDDVDEENPNTEQPDHYSTPDTFNPTYVVLPRGAHPGVAKFLSLHKHLFPIKSLRDLPNPENLDKLGLVDAQRRERIGPAGPLLAYAKRITVVDHHVESNTDIPEAEDYVVDNVGSVTTLIVEKLRKERVDVTPPEATLLALGIHADTGSLCFDSTTPRDATALAWAMRNGASQAAIAEHAHSTLSTEQQLVLTQSLAQINTTRVDGVSVSTVLLRADGFINGLAAVTKDVLDLSSSDVLIMAVIYDSKSKTIGGNNKNRQGGGGGGGTGKKGKNNKNFKKRVGKEFVQEMEEEGGRGMRDNWKMGVDAERRKSLMNAFEKKDVDGSGYLDSQEIKSALKGGGVVASEELVDNLMEEMDKNRDGRVDFEEFFAFAKKLQLQIDIEEGKVPATMILIGRAKAGFHLKSVNLAKLFEEFGGGGHAKAASATTRLADFSEGKAVLQRTLDKLIVSAQIQQPIVRDFMTSPVLVVNQDMVETDVEELFQRSSVRALPVVNEKEQLVGMVTYKELAAAQTRYANKVKKKQKQMGGDGQGGDVMIAGTKVKAWMLQHVRTVATKTTLSDAEKILLEGDFGVIPVVDGEDEVVVGLITRTDLLRQHQYYDSGTLHYNNKAFADRIADRKPLVELRKKLKEFDLEE</sequence>
<evidence type="ECO:0008006" key="15">
    <source>
        <dbReference type="Google" id="ProtNLM"/>
    </source>
</evidence>
<dbReference type="Proteomes" id="UP001165085">
    <property type="component" value="Unassembled WGS sequence"/>
</dbReference>
<keyword evidence="3" id="KW-0548">Nucleotidyltransferase</keyword>
<dbReference type="InterPro" id="IPR002048">
    <property type="entry name" value="EF_hand_dom"/>
</dbReference>
<dbReference type="Gene3D" id="1.10.238.10">
    <property type="entry name" value="EF-hand"/>
    <property type="match status" value="1"/>
</dbReference>
<dbReference type="AlphaFoldDB" id="A0A9W7AX10"/>
<keyword evidence="9" id="KW-0129">CBS domain</keyword>
<keyword evidence="3" id="KW-0808">Transferase</keyword>
<evidence type="ECO:0000259" key="12">
    <source>
        <dbReference type="PROSITE" id="PS51371"/>
    </source>
</evidence>
<evidence type="ECO:0000256" key="4">
    <source>
        <dbReference type="ARBA" id="ARBA00022723"/>
    </source>
</evidence>
<dbReference type="InterPro" id="IPR052390">
    <property type="entry name" value="tRNA_nt/polyA_polymerase"/>
</dbReference>
<dbReference type="Pfam" id="PF01368">
    <property type="entry name" value="DHH"/>
    <property type="match status" value="1"/>
</dbReference>
<keyword evidence="7" id="KW-0460">Magnesium</keyword>
<evidence type="ECO:0000256" key="3">
    <source>
        <dbReference type="ARBA" id="ARBA00022695"/>
    </source>
</evidence>
<dbReference type="Gene3D" id="3.10.580.10">
    <property type="entry name" value="CBS-domain"/>
    <property type="match status" value="1"/>
</dbReference>
<feature type="domain" description="CBS" evidence="12">
    <location>
        <begin position="519"/>
        <end position="576"/>
    </location>
</feature>
<feature type="compositionally biased region" description="Gly residues" evidence="10">
    <location>
        <begin position="316"/>
        <end position="325"/>
    </location>
</feature>
<evidence type="ECO:0000256" key="1">
    <source>
        <dbReference type="ARBA" id="ARBA00001946"/>
    </source>
</evidence>
<dbReference type="SUPFAM" id="SSF47473">
    <property type="entry name" value="EF-hand"/>
    <property type="match status" value="1"/>
</dbReference>
<dbReference type="InterPro" id="IPR011992">
    <property type="entry name" value="EF-hand-dom_pair"/>
</dbReference>
<dbReference type="InterPro" id="IPR018247">
    <property type="entry name" value="EF_Hand_1_Ca_BS"/>
</dbReference>
<dbReference type="Pfam" id="PF13499">
    <property type="entry name" value="EF-hand_7"/>
    <property type="match status" value="1"/>
</dbReference>
<evidence type="ECO:0000256" key="8">
    <source>
        <dbReference type="ARBA" id="ARBA00022884"/>
    </source>
</evidence>
<evidence type="ECO:0000313" key="14">
    <source>
        <dbReference type="Proteomes" id="UP001165085"/>
    </source>
</evidence>
<feature type="region of interest" description="Disordered" evidence="10">
    <location>
        <begin position="307"/>
        <end position="334"/>
    </location>
</feature>
<dbReference type="GO" id="GO:0016779">
    <property type="term" value="F:nucleotidyltransferase activity"/>
    <property type="evidence" value="ECO:0007669"/>
    <property type="project" value="UniProtKB-KW"/>
</dbReference>
<evidence type="ECO:0000256" key="6">
    <source>
        <dbReference type="ARBA" id="ARBA00022837"/>
    </source>
</evidence>
<dbReference type="SMART" id="SM00116">
    <property type="entry name" value="CBS"/>
    <property type="match status" value="2"/>
</dbReference>
<evidence type="ECO:0000259" key="11">
    <source>
        <dbReference type="PROSITE" id="PS50222"/>
    </source>
</evidence>
<dbReference type="PROSITE" id="PS50222">
    <property type="entry name" value="EF_HAND_2"/>
    <property type="match status" value="2"/>
</dbReference>
<dbReference type="PROSITE" id="PS51371">
    <property type="entry name" value="CBS"/>
    <property type="match status" value="2"/>
</dbReference>
<evidence type="ECO:0000256" key="9">
    <source>
        <dbReference type="PROSITE-ProRule" id="PRU00703"/>
    </source>
</evidence>
<proteinExistence type="predicted"/>
<keyword evidence="5" id="KW-0547">Nucleotide-binding</keyword>
<accession>A0A9W7AX10</accession>
<evidence type="ECO:0000256" key="10">
    <source>
        <dbReference type="SAM" id="MobiDB-lite"/>
    </source>
</evidence>
<dbReference type="PROSITE" id="PS00018">
    <property type="entry name" value="EF_HAND_1"/>
    <property type="match status" value="2"/>
</dbReference>
<dbReference type="InterPro" id="IPR046342">
    <property type="entry name" value="CBS_dom_sf"/>
</dbReference>
<dbReference type="InterPro" id="IPR000644">
    <property type="entry name" value="CBS_dom"/>
</dbReference>
<dbReference type="PANTHER" id="PTHR47788">
    <property type="entry name" value="POLYA POLYMERASE"/>
    <property type="match status" value="1"/>
</dbReference>
<dbReference type="PANTHER" id="PTHR47788:SF1">
    <property type="entry name" value="A-ADDING TRNA NUCLEOTIDYLTRANSFERASE"/>
    <property type="match status" value="1"/>
</dbReference>
<gene>
    <name evidence="13" type="ORF">TrST_g10337</name>
</gene>
<comment type="caution">
    <text evidence="13">The sequence shown here is derived from an EMBL/GenBank/DDBJ whole genome shotgun (WGS) entry which is preliminary data.</text>
</comment>
<dbReference type="EMBL" id="BRXY01000239">
    <property type="protein sequence ID" value="GMH79887.1"/>
    <property type="molecule type" value="Genomic_DNA"/>
</dbReference>
<evidence type="ECO:0000256" key="2">
    <source>
        <dbReference type="ARBA" id="ARBA00022694"/>
    </source>
</evidence>
<protein>
    <recommendedName>
        <fullName evidence="15">Calmodulin</fullName>
    </recommendedName>
</protein>
<dbReference type="OrthoDB" id="418595at2759"/>
<comment type="cofactor">
    <cofactor evidence="1">
        <name>Mg(2+)</name>
        <dbReference type="ChEBI" id="CHEBI:18420"/>
    </cofactor>
</comment>